<dbReference type="EMBL" id="BAABME010015198">
    <property type="protein sequence ID" value="GAA0139909.1"/>
    <property type="molecule type" value="Genomic_DNA"/>
</dbReference>
<name>A0AAV3NL51_LITER</name>
<comment type="caution">
    <text evidence="1">The sequence shown here is derived from an EMBL/GenBank/DDBJ whole genome shotgun (WGS) entry which is preliminary data.</text>
</comment>
<proteinExistence type="predicted"/>
<gene>
    <name evidence="1" type="ORF">LIER_35152</name>
</gene>
<keyword evidence="2" id="KW-1185">Reference proteome</keyword>
<protein>
    <submittedName>
        <fullName evidence="1">Uncharacterized protein</fullName>
    </submittedName>
</protein>
<dbReference type="Proteomes" id="UP001454036">
    <property type="component" value="Unassembled WGS sequence"/>
</dbReference>
<accession>A0AAV3NL51</accession>
<sequence>MEEGDGNRLGKASTSADCNSRKVAEWNSKSLLQFNRRLQQKLYGDEAQVKPINVVYELLPKSKKKMKKINEVFAWEKSQRTVSFDYKAAGKEAITEEGRGKVAGEDKSLSFFLQVLVGLHSTHFVTRL</sequence>
<evidence type="ECO:0000313" key="1">
    <source>
        <dbReference type="EMBL" id="GAA0139909.1"/>
    </source>
</evidence>
<dbReference type="AlphaFoldDB" id="A0AAV3NL51"/>
<organism evidence="1 2">
    <name type="scientific">Lithospermum erythrorhizon</name>
    <name type="common">Purple gromwell</name>
    <name type="synonym">Lithospermum officinale var. erythrorhizon</name>
    <dbReference type="NCBI Taxonomy" id="34254"/>
    <lineage>
        <taxon>Eukaryota</taxon>
        <taxon>Viridiplantae</taxon>
        <taxon>Streptophyta</taxon>
        <taxon>Embryophyta</taxon>
        <taxon>Tracheophyta</taxon>
        <taxon>Spermatophyta</taxon>
        <taxon>Magnoliopsida</taxon>
        <taxon>eudicotyledons</taxon>
        <taxon>Gunneridae</taxon>
        <taxon>Pentapetalae</taxon>
        <taxon>asterids</taxon>
        <taxon>lamiids</taxon>
        <taxon>Boraginales</taxon>
        <taxon>Boraginaceae</taxon>
        <taxon>Boraginoideae</taxon>
        <taxon>Lithospermeae</taxon>
        <taxon>Lithospermum</taxon>
    </lineage>
</organism>
<reference evidence="1 2" key="1">
    <citation type="submission" date="2024-01" db="EMBL/GenBank/DDBJ databases">
        <title>The complete chloroplast genome sequence of Lithospermum erythrorhizon: insights into the phylogenetic relationship among Boraginaceae species and the maternal lineages of purple gromwells.</title>
        <authorList>
            <person name="Okada T."/>
            <person name="Watanabe K."/>
        </authorList>
    </citation>
    <scope>NUCLEOTIDE SEQUENCE [LARGE SCALE GENOMIC DNA]</scope>
</reference>
<evidence type="ECO:0000313" key="2">
    <source>
        <dbReference type="Proteomes" id="UP001454036"/>
    </source>
</evidence>